<organism evidence="5">
    <name type="scientific">gut metagenome</name>
    <dbReference type="NCBI Taxonomy" id="749906"/>
    <lineage>
        <taxon>unclassified sequences</taxon>
        <taxon>metagenomes</taxon>
        <taxon>organismal metagenomes</taxon>
    </lineage>
</organism>
<dbReference type="Pfam" id="PF23562">
    <property type="entry name" value="AMP-binding_C_3"/>
    <property type="match status" value="1"/>
</dbReference>
<gene>
    <name evidence="5" type="ORF">EVA_02179</name>
</gene>
<feature type="domain" description="AMP-dependent synthetase/ligase" evidence="4">
    <location>
        <begin position="11"/>
        <end position="429"/>
    </location>
</feature>
<evidence type="ECO:0000313" key="5">
    <source>
        <dbReference type="EMBL" id="EJX09732.1"/>
    </source>
</evidence>
<evidence type="ECO:0000259" key="4">
    <source>
        <dbReference type="Pfam" id="PF00501"/>
    </source>
</evidence>
<dbReference type="PROSITE" id="PS00455">
    <property type="entry name" value="AMP_BINDING"/>
    <property type="match status" value="1"/>
</dbReference>
<dbReference type="PRINTS" id="PR00154">
    <property type="entry name" value="AMPBINDING"/>
</dbReference>
<comment type="caution">
    <text evidence="5">The sequence shown here is derived from an EMBL/GenBank/DDBJ whole genome shotgun (WGS) entry which is preliminary data.</text>
</comment>
<dbReference type="AlphaFoldDB" id="J9GNN4"/>
<dbReference type="GO" id="GO:0016020">
    <property type="term" value="C:membrane"/>
    <property type="evidence" value="ECO:0007669"/>
    <property type="project" value="TreeGrafter"/>
</dbReference>
<evidence type="ECO:0000256" key="2">
    <source>
        <dbReference type="ARBA" id="ARBA00022832"/>
    </source>
</evidence>
<dbReference type="PANTHER" id="PTHR43272">
    <property type="entry name" value="LONG-CHAIN-FATTY-ACID--COA LIGASE"/>
    <property type="match status" value="1"/>
</dbReference>
<dbReference type="InterPro" id="IPR020459">
    <property type="entry name" value="AMP-binding"/>
</dbReference>
<dbReference type="Gene3D" id="3.40.50.12780">
    <property type="entry name" value="N-terminal domain of ligase-like"/>
    <property type="match status" value="1"/>
</dbReference>
<proteinExistence type="predicted"/>
<name>J9GNN4_9ZZZZ</name>
<dbReference type="GO" id="GO:0004467">
    <property type="term" value="F:long-chain fatty acid-CoA ligase activity"/>
    <property type="evidence" value="ECO:0007669"/>
    <property type="project" value="TreeGrafter"/>
</dbReference>
<dbReference type="GO" id="GO:0005783">
    <property type="term" value="C:endoplasmic reticulum"/>
    <property type="evidence" value="ECO:0007669"/>
    <property type="project" value="TreeGrafter"/>
</dbReference>
<accession>J9GNN4</accession>
<dbReference type="CDD" id="cd05907">
    <property type="entry name" value="VL_LC_FACS_like"/>
    <property type="match status" value="1"/>
</dbReference>
<dbReference type="InterPro" id="IPR020845">
    <property type="entry name" value="AMP-binding_CS"/>
</dbReference>
<evidence type="ECO:0000256" key="3">
    <source>
        <dbReference type="ARBA" id="ARBA00023098"/>
    </source>
</evidence>
<dbReference type="EMBL" id="AMCI01000330">
    <property type="protein sequence ID" value="EJX09732.1"/>
    <property type="molecule type" value="Genomic_DNA"/>
</dbReference>
<dbReference type="InterPro" id="IPR042099">
    <property type="entry name" value="ANL_N_sf"/>
</dbReference>
<sequence length="608" mass="69143">MTYHHLSVLVHRQAEKYGDKVALKYRDYETAQWIPITWNQFSATVRQAANALAVLGVKEQENIGIFSQNKPEWFYVDFGGFANRAVSIPFYATSSPAQAQYIINDAQIRYLFVGEQFQYDAAFSIFGFCPSLKQLIIFDRSVEKDPRDQSSIYFDEFMKLGEGLPQNDLVEERTARASYEDLANILYTSGTTGEPKGVMLHHSCYLAQFRTHDERLTTMSDKDVSMNFLPLTHVFEKAWCYLCIHKGVQICVNLRPADIQTTIKEVRPTLMCSVPRFWEKVYAGVQEKINEATGMKKALMLDALRVGKIHNIDYLRNGKTPPVMNQLKYKFYEKTIYSLLKKTIGIENGNFFPTAGAAVPDEINEFVHSVGINMVVGYGLTESTATVSCTLPQGYEIGSVGVVLPNVEVKIGEENEILLRGESITKGYYKKAEATAAAIDAEGWFHTGDAGYFKNGQLFLTERIKDLFKTSNGKYIAPQALETKLVIDRYIDQIAIIADQRKFVSALIVPVYGLVKAYAKEKGIEYKDMADLLKHPKVVGLFRARIETLQQQFAHYEQIKRFTLLPEPFSMKRGELTNTLKLKRAVVSKNYHDLIERMYSDDWKEPGQ</sequence>
<keyword evidence="1 5" id="KW-0436">Ligase</keyword>
<keyword evidence="3" id="KW-0443">Lipid metabolism</keyword>
<dbReference type="Pfam" id="PF00501">
    <property type="entry name" value="AMP-binding"/>
    <property type="match status" value="1"/>
</dbReference>
<reference evidence="5" key="1">
    <citation type="journal article" date="2012" name="PLoS ONE">
        <title>Gene sets for utilization of primary and secondary nutrition supplies in the distal gut of endangered iberian lynx.</title>
        <authorList>
            <person name="Alcaide M."/>
            <person name="Messina E."/>
            <person name="Richter M."/>
            <person name="Bargiela R."/>
            <person name="Peplies J."/>
            <person name="Huws S.A."/>
            <person name="Newbold C.J."/>
            <person name="Golyshin P.N."/>
            <person name="Simon M.A."/>
            <person name="Lopez G."/>
            <person name="Yakimov M.M."/>
            <person name="Ferrer M."/>
        </authorList>
    </citation>
    <scope>NUCLEOTIDE SEQUENCE</scope>
</reference>
<dbReference type="PANTHER" id="PTHR43272:SF32">
    <property type="entry name" value="AMP-DEPENDENT SYNTHETASE_LIGASE DOMAIN-CONTAINING PROTEIN"/>
    <property type="match status" value="1"/>
</dbReference>
<protein>
    <submittedName>
        <fullName evidence="5">Long-chain-fatty-acid-CoA ligase</fullName>
    </submittedName>
</protein>
<dbReference type="SUPFAM" id="SSF56801">
    <property type="entry name" value="Acetyl-CoA synthetase-like"/>
    <property type="match status" value="1"/>
</dbReference>
<keyword evidence="2" id="KW-0276">Fatty acid metabolism</keyword>
<evidence type="ECO:0000256" key="1">
    <source>
        <dbReference type="ARBA" id="ARBA00022598"/>
    </source>
</evidence>
<dbReference type="InterPro" id="IPR000873">
    <property type="entry name" value="AMP-dep_synth/lig_dom"/>
</dbReference>